<reference evidence="2 3" key="1">
    <citation type="journal article" date="2018" name="Biotechnol. Biofuels">
        <title>Integrative visual omics of the white-rot fungus Polyporus brumalis exposes the biotechnological potential of its oxidative enzymes for delignifying raw plant biomass.</title>
        <authorList>
            <person name="Miyauchi S."/>
            <person name="Rancon A."/>
            <person name="Drula E."/>
            <person name="Hage H."/>
            <person name="Chaduli D."/>
            <person name="Favel A."/>
            <person name="Grisel S."/>
            <person name="Henrissat B."/>
            <person name="Herpoel-Gimbert I."/>
            <person name="Ruiz-Duenas F.J."/>
            <person name="Chevret D."/>
            <person name="Hainaut M."/>
            <person name="Lin J."/>
            <person name="Wang M."/>
            <person name="Pangilinan J."/>
            <person name="Lipzen A."/>
            <person name="Lesage-Meessen L."/>
            <person name="Navarro D."/>
            <person name="Riley R."/>
            <person name="Grigoriev I.V."/>
            <person name="Zhou S."/>
            <person name="Raouche S."/>
            <person name="Rosso M.N."/>
        </authorList>
    </citation>
    <scope>NUCLEOTIDE SEQUENCE [LARGE SCALE GENOMIC DNA]</scope>
    <source>
        <strain evidence="2 3">BRFM 1820</strain>
    </source>
</reference>
<organism evidence="2 3">
    <name type="scientific">Lentinus brumalis</name>
    <dbReference type="NCBI Taxonomy" id="2498619"/>
    <lineage>
        <taxon>Eukaryota</taxon>
        <taxon>Fungi</taxon>
        <taxon>Dikarya</taxon>
        <taxon>Basidiomycota</taxon>
        <taxon>Agaricomycotina</taxon>
        <taxon>Agaricomycetes</taxon>
        <taxon>Polyporales</taxon>
        <taxon>Polyporaceae</taxon>
        <taxon>Lentinus</taxon>
    </lineage>
</organism>
<accession>A0A371DH78</accession>
<name>A0A371DH78_9APHY</name>
<dbReference type="EMBL" id="KZ857392">
    <property type="protein sequence ID" value="RDX51901.1"/>
    <property type="molecule type" value="Genomic_DNA"/>
</dbReference>
<evidence type="ECO:0000313" key="3">
    <source>
        <dbReference type="Proteomes" id="UP000256964"/>
    </source>
</evidence>
<dbReference type="AlphaFoldDB" id="A0A371DH78"/>
<proteinExistence type="predicted"/>
<dbReference type="Proteomes" id="UP000256964">
    <property type="component" value="Unassembled WGS sequence"/>
</dbReference>
<evidence type="ECO:0000256" key="1">
    <source>
        <dbReference type="SAM" id="MobiDB-lite"/>
    </source>
</evidence>
<protein>
    <submittedName>
        <fullName evidence="2">Uncharacterized protein</fullName>
    </submittedName>
</protein>
<evidence type="ECO:0000313" key="2">
    <source>
        <dbReference type="EMBL" id="RDX51901.1"/>
    </source>
</evidence>
<sequence length="232" mass="25193">MGAAFFGPGRGRTPGKTFSSPTEYIRATHRQGSHWSTLESHKLHLSRSKLELERLPCRRLGMFAETSAPAALRPIQASAMFLVKGQNVLDRLQCPPNAVQVLSHCQTQGPPHRILPAGTTSARQTMHGLPHGRRRQVSPPDAGNLFQSGRCASCALPGRAQSLYCILTTVVSTGHTAQREDRVHLFSEDGCLIPLGKLWAIQQADAQGLCFPVDISLNSPLVRSSRCCPGGR</sequence>
<feature type="region of interest" description="Disordered" evidence="1">
    <location>
        <begin position="1"/>
        <end position="20"/>
    </location>
</feature>
<gene>
    <name evidence="2" type="ORF">OH76DRAFT_227854</name>
</gene>
<keyword evidence="3" id="KW-1185">Reference proteome</keyword>